<evidence type="ECO:0000313" key="2">
    <source>
        <dbReference type="EMBL" id="VEI13747.1"/>
    </source>
</evidence>
<dbReference type="PANTHER" id="PTHR46211">
    <property type="entry name" value="GLYCEROPHOSPHORYL DIESTER PHOSPHODIESTERASE"/>
    <property type="match status" value="1"/>
</dbReference>
<dbReference type="KEGG" id="tbw:NCTC13354_01468"/>
<name>A0A448PFN5_9ACTO</name>
<dbReference type="Proteomes" id="UP000269542">
    <property type="component" value="Chromosome"/>
</dbReference>
<dbReference type="CDD" id="cd08561">
    <property type="entry name" value="GDPD_cytoplasmic_ScUgpQ2_like"/>
    <property type="match status" value="1"/>
</dbReference>
<dbReference type="RefSeq" id="WP_277870824.1">
    <property type="nucleotide sequence ID" value="NZ_LR134476.1"/>
</dbReference>
<protein>
    <submittedName>
        <fullName evidence="2">Glycerophosphoryl diester phosphodiesterase</fullName>
        <ecNumber evidence="2">3.1.4.46</ecNumber>
    </submittedName>
</protein>
<dbReference type="GO" id="GO:0008889">
    <property type="term" value="F:glycerophosphodiester phosphodiesterase activity"/>
    <property type="evidence" value="ECO:0007669"/>
    <property type="project" value="UniProtKB-EC"/>
</dbReference>
<dbReference type="AlphaFoldDB" id="A0A448PFN5"/>
<dbReference type="InterPro" id="IPR030395">
    <property type="entry name" value="GP_PDE_dom"/>
</dbReference>
<dbReference type="InterPro" id="IPR017946">
    <property type="entry name" value="PLC-like_Pdiesterase_TIM-brl"/>
</dbReference>
<dbReference type="SUPFAM" id="SSF51695">
    <property type="entry name" value="PLC-like phosphodiesterases"/>
    <property type="match status" value="1"/>
</dbReference>
<keyword evidence="3" id="KW-1185">Reference proteome</keyword>
<dbReference type="EC" id="3.1.4.46" evidence="2"/>
<dbReference type="Pfam" id="PF03009">
    <property type="entry name" value="GDPD"/>
    <property type="match status" value="1"/>
</dbReference>
<dbReference type="GO" id="GO:0006629">
    <property type="term" value="P:lipid metabolic process"/>
    <property type="evidence" value="ECO:0007669"/>
    <property type="project" value="InterPro"/>
</dbReference>
<organism evidence="2 3">
    <name type="scientific">Trueperella bialowiezensis</name>
    <dbReference type="NCBI Taxonomy" id="312285"/>
    <lineage>
        <taxon>Bacteria</taxon>
        <taxon>Bacillati</taxon>
        <taxon>Actinomycetota</taxon>
        <taxon>Actinomycetes</taxon>
        <taxon>Actinomycetales</taxon>
        <taxon>Actinomycetaceae</taxon>
        <taxon>Trueperella</taxon>
    </lineage>
</organism>
<sequence length="258" mass="28631">MLINRLWSVGGEPVVLAHRGGSNEAPENSIEAFRAMHELGFYHIETDCQLTADGRVVVFHDPFLDRVTDASGLISDWTWDDLQHVQDHSGNRIVLLDELLEEFPDFVLNVDAKTGEVAAPMAQVISRHNAVDRVSLASFSERRLRRLRRMLPGVRSSMGTMAIARIVVASKAPRALRRLVVHKLPGPAQGVEAVQVPEFFKEIEVVNERFVALAHSLGLAVHVWTVNEEADMRKLLALGVDGLITDEPSLARAVIAER</sequence>
<feature type="domain" description="GP-PDE" evidence="1">
    <location>
        <begin position="13"/>
        <end position="255"/>
    </location>
</feature>
<dbReference type="EMBL" id="LR134476">
    <property type="protein sequence ID" value="VEI13747.1"/>
    <property type="molecule type" value="Genomic_DNA"/>
</dbReference>
<keyword evidence="2" id="KW-0378">Hydrolase</keyword>
<gene>
    <name evidence="2" type="primary">ugpQ_2</name>
    <name evidence="2" type="ORF">NCTC13354_01468</name>
</gene>
<evidence type="ECO:0000259" key="1">
    <source>
        <dbReference type="PROSITE" id="PS51704"/>
    </source>
</evidence>
<dbReference type="PROSITE" id="PS51704">
    <property type="entry name" value="GP_PDE"/>
    <property type="match status" value="1"/>
</dbReference>
<accession>A0A448PFN5</accession>
<dbReference type="Gene3D" id="3.20.20.190">
    <property type="entry name" value="Phosphatidylinositol (PI) phosphodiesterase"/>
    <property type="match status" value="1"/>
</dbReference>
<dbReference type="PANTHER" id="PTHR46211:SF14">
    <property type="entry name" value="GLYCEROPHOSPHODIESTER PHOSPHODIESTERASE"/>
    <property type="match status" value="1"/>
</dbReference>
<evidence type="ECO:0000313" key="3">
    <source>
        <dbReference type="Proteomes" id="UP000269542"/>
    </source>
</evidence>
<reference evidence="2 3" key="1">
    <citation type="submission" date="2018-12" db="EMBL/GenBank/DDBJ databases">
        <authorList>
            <consortium name="Pathogen Informatics"/>
        </authorList>
    </citation>
    <scope>NUCLEOTIDE SEQUENCE [LARGE SCALE GENOMIC DNA]</scope>
    <source>
        <strain evidence="2 3">NCTC13354</strain>
    </source>
</reference>
<proteinExistence type="predicted"/>